<evidence type="ECO:0000313" key="10">
    <source>
        <dbReference type="Proteomes" id="UP000267251"/>
    </source>
</evidence>
<evidence type="ECO:0000256" key="7">
    <source>
        <dbReference type="ARBA" id="ARBA00035251"/>
    </source>
</evidence>
<dbReference type="SUPFAM" id="SSF50249">
    <property type="entry name" value="Nucleic acid-binding proteins"/>
    <property type="match status" value="1"/>
</dbReference>
<dbReference type="HAMAP" id="MF_01345_B">
    <property type="entry name" value="Ribosomal_uS17_B"/>
    <property type="match status" value="1"/>
</dbReference>
<dbReference type="GO" id="GO:0003735">
    <property type="term" value="F:structural constituent of ribosome"/>
    <property type="evidence" value="ECO:0007669"/>
    <property type="project" value="InterPro"/>
</dbReference>
<sequence length="92" mass="10532">MRQNFLGMVIGTAMQKTVKVRVPRHRAHPVVHKIITTHKNFLAHDENEKCSVGDVVRIEQCRPLSRRKHFAVAEVIRAAPKYTDPETGEVLH</sequence>
<dbReference type="PANTHER" id="PTHR10744">
    <property type="entry name" value="40S RIBOSOMAL PROTEIN S11 FAMILY MEMBER"/>
    <property type="match status" value="1"/>
</dbReference>
<dbReference type="InterPro" id="IPR000266">
    <property type="entry name" value="Ribosomal_uS17"/>
</dbReference>
<comment type="similarity">
    <text evidence="2 8">Belongs to the universal ribosomal protein uS17 family.</text>
</comment>
<evidence type="ECO:0000256" key="1">
    <source>
        <dbReference type="ARBA" id="ARBA00002932"/>
    </source>
</evidence>
<protein>
    <recommendedName>
        <fullName evidence="7">Small ribosomal subunit protein uS17c</fullName>
    </recommendedName>
</protein>
<dbReference type="CDD" id="cd00364">
    <property type="entry name" value="Ribosomal_uS17"/>
    <property type="match status" value="1"/>
</dbReference>
<evidence type="ECO:0000256" key="3">
    <source>
        <dbReference type="ARBA" id="ARBA00022730"/>
    </source>
</evidence>
<organism evidence="9 10">
    <name type="scientific">Piptocephalis cylindrospora</name>
    <dbReference type="NCBI Taxonomy" id="1907219"/>
    <lineage>
        <taxon>Eukaryota</taxon>
        <taxon>Fungi</taxon>
        <taxon>Fungi incertae sedis</taxon>
        <taxon>Zoopagomycota</taxon>
        <taxon>Zoopagomycotina</taxon>
        <taxon>Zoopagomycetes</taxon>
        <taxon>Zoopagales</taxon>
        <taxon>Piptocephalidaceae</taxon>
        <taxon>Piptocephalis</taxon>
    </lineage>
</organism>
<dbReference type="GO" id="GO:1990904">
    <property type="term" value="C:ribonucleoprotein complex"/>
    <property type="evidence" value="ECO:0007669"/>
    <property type="project" value="UniProtKB-KW"/>
</dbReference>
<keyword evidence="4" id="KW-0694">RNA-binding</keyword>
<accession>A0A4P9Y0N9</accession>
<dbReference type="Gene3D" id="2.40.50.140">
    <property type="entry name" value="Nucleic acid-binding proteins"/>
    <property type="match status" value="1"/>
</dbReference>
<dbReference type="OrthoDB" id="274752at2759"/>
<evidence type="ECO:0000256" key="6">
    <source>
        <dbReference type="ARBA" id="ARBA00023274"/>
    </source>
</evidence>
<dbReference type="GO" id="GO:0006412">
    <property type="term" value="P:translation"/>
    <property type="evidence" value="ECO:0007669"/>
    <property type="project" value="InterPro"/>
</dbReference>
<dbReference type="GO" id="GO:0005739">
    <property type="term" value="C:mitochondrion"/>
    <property type="evidence" value="ECO:0007669"/>
    <property type="project" value="TreeGrafter"/>
</dbReference>
<dbReference type="EMBL" id="KZ988379">
    <property type="protein sequence ID" value="RKP12323.1"/>
    <property type="molecule type" value="Genomic_DNA"/>
</dbReference>
<comment type="function">
    <text evidence="1">One of the primary rRNA binding proteins, it binds specifically to the 5'-end of 16S ribosomal RNA.</text>
</comment>
<dbReference type="NCBIfam" id="NF004123">
    <property type="entry name" value="PRK05610.1"/>
    <property type="match status" value="1"/>
</dbReference>
<dbReference type="GO" id="GO:0005840">
    <property type="term" value="C:ribosome"/>
    <property type="evidence" value="ECO:0007669"/>
    <property type="project" value="UniProtKB-KW"/>
</dbReference>
<proteinExistence type="inferred from homology"/>
<dbReference type="Proteomes" id="UP000267251">
    <property type="component" value="Unassembled WGS sequence"/>
</dbReference>
<evidence type="ECO:0000256" key="2">
    <source>
        <dbReference type="ARBA" id="ARBA00010254"/>
    </source>
</evidence>
<dbReference type="NCBIfam" id="TIGR03635">
    <property type="entry name" value="uS17_bact"/>
    <property type="match status" value="1"/>
</dbReference>
<keyword evidence="5 8" id="KW-0689">Ribosomal protein</keyword>
<dbReference type="InterPro" id="IPR012340">
    <property type="entry name" value="NA-bd_OB-fold"/>
</dbReference>
<dbReference type="AlphaFoldDB" id="A0A4P9Y0N9"/>
<keyword evidence="6 8" id="KW-0687">Ribonucleoprotein</keyword>
<dbReference type="GO" id="GO:0019843">
    <property type="term" value="F:rRNA binding"/>
    <property type="evidence" value="ECO:0007669"/>
    <property type="project" value="UniProtKB-KW"/>
</dbReference>
<evidence type="ECO:0000313" key="9">
    <source>
        <dbReference type="EMBL" id="RKP12323.1"/>
    </source>
</evidence>
<keyword evidence="3" id="KW-0699">rRNA-binding</keyword>
<gene>
    <name evidence="9" type="ORF">BJ684DRAFT_21127</name>
</gene>
<name>A0A4P9Y0N9_9FUNG</name>
<reference evidence="10" key="1">
    <citation type="journal article" date="2018" name="Nat. Microbiol.">
        <title>Leveraging single-cell genomics to expand the fungal tree of life.</title>
        <authorList>
            <person name="Ahrendt S.R."/>
            <person name="Quandt C.A."/>
            <person name="Ciobanu D."/>
            <person name="Clum A."/>
            <person name="Salamov A."/>
            <person name="Andreopoulos B."/>
            <person name="Cheng J.F."/>
            <person name="Woyke T."/>
            <person name="Pelin A."/>
            <person name="Henrissat B."/>
            <person name="Reynolds N.K."/>
            <person name="Benny G.L."/>
            <person name="Smith M.E."/>
            <person name="James T.Y."/>
            <person name="Grigoriev I.V."/>
        </authorList>
    </citation>
    <scope>NUCLEOTIDE SEQUENCE [LARGE SCALE GENOMIC DNA]</scope>
</reference>
<dbReference type="InterPro" id="IPR019979">
    <property type="entry name" value="Ribosomal_uS17_CS"/>
</dbReference>
<dbReference type="PROSITE" id="PS00056">
    <property type="entry name" value="RIBOSOMAL_S17"/>
    <property type="match status" value="1"/>
</dbReference>
<evidence type="ECO:0000256" key="8">
    <source>
        <dbReference type="RuleBase" id="RU003872"/>
    </source>
</evidence>
<keyword evidence="10" id="KW-1185">Reference proteome</keyword>
<dbReference type="PRINTS" id="PR00973">
    <property type="entry name" value="RIBOSOMALS17"/>
</dbReference>
<evidence type="ECO:0000256" key="4">
    <source>
        <dbReference type="ARBA" id="ARBA00022884"/>
    </source>
</evidence>
<dbReference type="InterPro" id="IPR019984">
    <property type="entry name" value="Ribosomal_uS17_bact/chlr"/>
</dbReference>
<dbReference type="PANTHER" id="PTHR10744:SF1">
    <property type="entry name" value="SMALL RIBOSOMAL SUBUNIT PROTEIN US17M"/>
    <property type="match status" value="1"/>
</dbReference>
<dbReference type="Pfam" id="PF00366">
    <property type="entry name" value="Ribosomal_S17"/>
    <property type="match status" value="1"/>
</dbReference>
<evidence type="ECO:0000256" key="5">
    <source>
        <dbReference type="ARBA" id="ARBA00022980"/>
    </source>
</evidence>